<dbReference type="Proteomes" id="UP001066276">
    <property type="component" value="Chromosome 9"/>
</dbReference>
<feature type="compositionally biased region" description="Basic and acidic residues" evidence="1">
    <location>
        <begin position="77"/>
        <end position="89"/>
    </location>
</feature>
<sequence length="89" mass="9706">MGRVSGREAERLPHASQNKHGQGRRSRRRGAGTAEAVAHAPDLEQLIQERREALQSAAAIGTSPRVSESDTELSQLPRDRPATPDRLSD</sequence>
<proteinExistence type="predicted"/>
<name>A0AAV7N170_PLEWA</name>
<keyword evidence="3" id="KW-1185">Reference proteome</keyword>
<evidence type="ECO:0000313" key="2">
    <source>
        <dbReference type="EMBL" id="KAJ1109199.1"/>
    </source>
</evidence>
<gene>
    <name evidence="2" type="ORF">NDU88_006563</name>
</gene>
<organism evidence="2 3">
    <name type="scientific">Pleurodeles waltl</name>
    <name type="common">Iberian ribbed newt</name>
    <dbReference type="NCBI Taxonomy" id="8319"/>
    <lineage>
        <taxon>Eukaryota</taxon>
        <taxon>Metazoa</taxon>
        <taxon>Chordata</taxon>
        <taxon>Craniata</taxon>
        <taxon>Vertebrata</taxon>
        <taxon>Euteleostomi</taxon>
        <taxon>Amphibia</taxon>
        <taxon>Batrachia</taxon>
        <taxon>Caudata</taxon>
        <taxon>Salamandroidea</taxon>
        <taxon>Salamandridae</taxon>
        <taxon>Pleurodelinae</taxon>
        <taxon>Pleurodeles</taxon>
    </lineage>
</organism>
<dbReference type="EMBL" id="JANPWB010000013">
    <property type="protein sequence ID" value="KAJ1109199.1"/>
    <property type="molecule type" value="Genomic_DNA"/>
</dbReference>
<feature type="region of interest" description="Disordered" evidence="1">
    <location>
        <begin position="55"/>
        <end position="89"/>
    </location>
</feature>
<evidence type="ECO:0000256" key="1">
    <source>
        <dbReference type="SAM" id="MobiDB-lite"/>
    </source>
</evidence>
<feature type="region of interest" description="Disordered" evidence="1">
    <location>
        <begin position="1"/>
        <end position="42"/>
    </location>
</feature>
<accession>A0AAV7N170</accession>
<feature type="compositionally biased region" description="Basic residues" evidence="1">
    <location>
        <begin position="21"/>
        <end position="30"/>
    </location>
</feature>
<evidence type="ECO:0000313" key="3">
    <source>
        <dbReference type="Proteomes" id="UP001066276"/>
    </source>
</evidence>
<reference evidence="2" key="1">
    <citation type="journal article" date="2022" name="bioRxiv">
        <title>Sequencing and chromosome-scale assembly of the giantPleurodeles waltlgenome.</title>
        <authorList>
            <person name="Brown T."/>
            <person name="Elewa A."/>
            <person name="Iarovenko S."/>
            <person name="Subramanian E."/>
            <person name="Araus A.J."/>
            <person name="Petzold A."/>
            <person name="Susuki M."/>
            <person name="Suzuki K.-i.T."/>
            <person name="Hayashi T."/>
            <person name="Toyoda A."/>
            <person name="Oliveira C."/>
            <person name="Osipova E."/>
            <person name="Leigh N.D."/>
            <person name="Simon A."/>
            <person name="Yun M.H."/>
        </authorList>
    </citation>
    <scope>NUCLEOTIDE SEQUENCE</scope>
    <source>
        <strain evidence="2">20211129_DDA</strain>
        <tissue evidence="2">Liver</tissue>
    </source>
</reference>
<comment type="caution">
    <text evidence="2">The sequence shown here is derived from an EMBL/GenBank/DDBJ whole genome shotgun (WGS) entry which is preliminary data.</text>
</comment>
<feature type="compositionally biased region" description="Basic and acidic residues" evidence="1">
    <location>
        <begin position="1"/>
        <end position="13"/>
    </location>
</feature>
<protein>
    <submittedName>
        <fullName evidence="2">Uncharacterized protein</fullName>
    </submittedName>
</protein>
<dbReference type="AlphaFoldDB" id="A0AAV7N170"/>